<accession>A0A7J6APH4</accession>
<reference evidence="2 3" key="1">
    <citation type="submission" date="2020-02" db="EMBL/GenBank/DDBJ databases">
        <title>A chromosome-scale genome assembly of the black bullhead catfish (Ameiurus melas).</title>
        <authorList>
            <person name="Wen M."/>
            <person name="Zham M."/>
            <person name="Cabau C."/>
            <person name="Klopp C."/>
            <person name="Donnadieu C."/>
            <person name="Roques C."/>
            <person name="Bouchez O."/>
            <person name="Lampietro C."/>
            <person name="Jouanno E."/>
            <person name="Herpin A."/>
            <person name="Louis A."/>
            <person name="Berthelot C."/>
            <person name="Parey E."/>
            <person name="Roest-Crollius H."/>
            <person name="Braasch I."/>
            <person name="Postlethwait J."/>
            <person name="Robinson-Rechavi M."/>
            <person name="Echchiki A."/>
            <person name="Begum T."/>
            <person name="Montfort J."/>
            <person name="Schartl M."/>
            <person name="Bobe J."/>
            <person name="Guiguen Y."/>
        </authorList>
    </citation>
    <scope>NUCLEOTIDE SEQUENCE [LARGE SCALE GENOMIC DNA]</scope>
    <source>
        <strain evidence="2">M_S1</strain>
        <tissue evidence="2">Blood</tissue>
    </source>
</reference>
<evidence type="ECO:0000313" key="3">
    <source>
        <dbReference type="Proteomes" id="UP000593565"/>
    </source>
</evidence>
<proteinExistence type="predicted"/>
<evidence type="ECO:0000256" key="1">
    <source>
        <dbReference type="SAM" id="MobiDB-lite"/>
    </source>
</evidence>
<dbReference type="AlphaFoldDB" id="A0A7J6APH4"/>
<comment type="caution">
    <text evidence="2">The sequence shown here is derived from an EMBL/GenBank/DDBJ whole genome shotgun (WGS) entry which is preliminary data.</text>
</comment>
<feature type="region of interest" description="Disordered" evidence="1">
    <location>
        <begin position="157"/>
        <end position="219"/>
    </location>
</feature>
<name>A0A7J6APH4_AMEME</name>
<dbReference type="Proteomes" id="UP000593565">
    <property type="component" value="Unassembled WGS sequence"/>
</dbReference>
<feature type="region of interest" description="Disordered" evidence="1">
    <location>
        <begin position="24"/>
        <end position="52"/>
    </location>
</feature>
<sequence>MVSKADDTLKRLWLNRDTSGHMWLSDNPSKSCADSPLEGSGSEDSVVSGPSSPSAALHALRCTMCERLFSKMRRQGPPSKKQRDHDPASLSCDEWLLNKTWHPQRRKQSRGRLWVYLKYIRLRAAKQSDDDMANTAWWRCSRPHVFLQRNLRRCKKMFGKPSKSKAKSRKQQRNRAKSTMPLCRSKRRKSSEKDDTPEHLSPVDLSTTSEDELPGNDRTRHDGVQLLEKIQRKRCFSDTSGFMDTRADCSGLEGTRRVLKFDTFPKAVLAETQKPKHCLVNKSTGRKLHEGPANFAVKNGDCPRRQDDVLCEDLDMFRTPTDLVSADLKVTRKSKPLRPRKHSFRTMLAALGHGHKQIIKESHSHQ</sequence>
<dbReference type="EMBL" id="JAAGNN010000011">
    <property type="protein sequence ID" value="KAF4083418.1"/>
    <property type="molecule type" value="Genomic_DNA"/>
</dbReference>
<keyword evidence="3" id="KW-1185">Reference proteome</keyword>
<gene>
    <name evidence="2" type="ORF">AMELA_G00140920</name>
</gene>
<protein>
    <submittedName>
        <fullName evidence="2">Uncharacterized protein</fullName>
    </submittedName>
</protein>
<evidence type="ECO:0000313" key="2">
    <source>
        <dbReference type="EMBL" id="KAF4083418.1"/>
    </source>
</evidence>
<organism evidence="2 3">
    <name type="scientific">Ameiurus melas</name>
    <name type="common">Black bullhead</name>
    <name type="synonym">Silurus melas</name>
    <dbReference type="NCBI Taxonomy" id="219545"/>
    <lineage>
        <taxon>Eukaryota</taxon>
        <taxon>Metazoa</taxon>
        <taxon>Chordata</taxon>
        <taxon>Craniata</taxon>
        <taxon>Vertebrata</taxon>
        <taxon>Euteleostomi</taxon>
        <taxon>Actinopterygii</taxon>
        <taxon>Neopterygii</taxon>
        <taxon>Teleostei</taxon>
        <taxon>Ostariophysi</taxon>
        <taxon>Siluriformes</taxon>
        <taxon>Ictaluridae</taxon>
        <taxon>Ameiurus</taxon>
    </lineage>
</organism>
<feature type="compositionally biased region" description="Low complexity" evidence="1">
    <location>
        <begin position="38"/>
        <end position="52"/>
    </location>
</feature>
<feature type="compositionally biased region" description="Basic residues" evidence="1">
    <location>
        <begin position="157"/>
        <end position="176"/>
    </location>
</feature>